<dbReference type="PANTHER" id="PTHR37984">
    <property type="entry name" value="PROTEIN CBG26694"/>
    <property type="match status" value="1"/>
</dbReference>
<organism evidence="1 2">
    <name type="scientific">Paramuricea clavata</name>
    <name type="common">Red gorgonian</name>
    <name type="synonym">Violescent sea-whip</name>
    <dbReference type="NCBI Taxonomy" id="317549"/>
    <lineage>
        <taxon>Eukaryota</taxon>
        <taxon>Metazoa</taxon>
        <taxon>Cnidaria</taxon>
        <taxon>Anthozoa</taxon>
        <taxon>Octocorallia</taxon>
        <taxon>Malacalcyonacea</taxon>
        <taxon>Plexauridae</taxon>
        <taxon>Paramuricea</taxon>
    </lineage>
</organism>
<keyword evidence="2" id="KW-1185">Reference proteome</keyword>
<dbReference type="PROSITE" id="PS50994">
    <property type="entry name" value="INTEGRASE"/>
    <property type="match status" value="1"/>
</dbReference>
<name>A0A7D9JRJ0_PARCT</name>
<accession>A0A7D9JRJ0</accession>
<dbReference type="PANTHER" id="PTHR37984:SF11">
    <property type="entry name" value="INTEGRASE CATALYTIC DOMAIN-CONTAINING PROTEIN"/>
    <property type="match status" value="1"/>
</dbReference>
<sequence>MPEGPWEVLHTDFYGPLPIGEYLLVVIDRYSRFPVVEIVRSTKASTMIPKLDKIFATHGLPTVIKSDNGPPYNSQEYRRYLEALGIRPEFSTPYWPQGNAEAERFMQPLGKALKTAQIQGCPWQQELNRFSLQYRTAPHSTTGVSPS</sequence>
<evidence type="ECO:0000313" key="2">
    <source>
        <dbReference type="Proteomes" id="UP001152795"/>
    </source>
</evidence>
<dbReference type="InterPro" id="IPR050951">
    <property type="entry name" value="Retrovirus_Pol_polyprotein"/>
</dbReference>
<dbReference type="SUPFAM" id="SSF53098">
    <property type="entry name" value="Ribonuclease H-like"/>
    <property type="match status" value="1"/>
</dbReference>
<protein>
    <submittedName>
        <fullName evidence="1">PREDICTED: uncharacterized protein K02A2.6-like</fullName>
    </submittedName>
</protein>
<dbReference type="EMBL" id="CACRXK020019822">
    <property type="protein sequence ID" value="CAB4034105.1"/>
    <property type="molecule type" value="Genomic_DNA"/>
</dbReference>
<dbReference type="InterPro" id="IPR001584">
    <property type="entry name" value="Integrase_cat-core"/>
</dbReference>
<comment type="caution">
    <text evidence="1">The sequence shown here is derived from an EMBL/GenBank/DDBJ whole genome shotgun (WGS) entry which is preliminary data.</text>
</comment>
<proteinExistence type="predicted"/>
<dbReference type="Proteomes" id="UP001152795">
    <property type="component" value="Unassembled WGS sequence"/>
</dbReference>
<dbReference type="InterPro" id="IPR036397">
    <property type="entry name" value="RNaseH_sf"/>
</dbReference>
<dbReference type="AlphaFoldDB" id="A0A7D9JRJ0"/>
<dbReference type="GO" id="GO:0003676">
    <property type="term" value="F:nucleic acid binding"/>
    <property type="evidence" value="ECO:0007669"/>
    <property type="project" value="InterPro"/>
</dbReference>
<dbReference type="Gene3D" id="3.30.420.10">
    <property type="entry name" value="Ribonuclease H-like superfamily/Ribonuclease H"/>
    <property type="match status" value="1"/>
</dbReference>
<dbReference type="OrthoDB" id="775972at2759"/>
<dbReference type="GO" id="GO:0015074">
    <property type="term" value="P:DNA integration"/>
    <property type="evidence" value="ECO:0007669"/>
    <property type="project" value="InterPro"/>
</dbReference>
<dbReference type="FunFam" id="3.30.420.10:FF:000063">
    <property type="entry name" value="Retrovirus-related Pol polyprotein from transposon 297-like Protein"/>
    <property type="match status" value="1"/>
</dbReference>
<dbReference type="InterPro" id="IPR012337">
    <property type="entry name" value="RNaseH-like_sf"/>
</dbReference>
<evidence type="ECO:0000313" key="1">
    <source>
        <dbReference type="EMBL" id="CAB4034105.1"/>
    </source>
</evidence>
<gene>
    <name evidence="1" type="ORF">PACLA_8A023516</name>
</gene>
<dbReference type="Pfam" id="PF00665">
    <property type="entry name" value="rve"/>
    <property type="match status" value="1"/>
</dbReference>
<reference evidence="1" key="1">
    <citation type="submission" date="2020-04" db="EMBL/GenBank/DDBJ databases">
        <authorList>
            <person name="Alioto T."/>
            <person name="Alioto T."/>
            <person name="Gomez Garrido J."/>
        </authorList>
    </citation>
    <scope>NUCLEOTIDE SEQUENCE</scope>
    <source>
        <strain evidence="1">A484AB</strain>
    </source>
</reference>